<accession>A0A371PI76</accession>
<protein>
    <submittedName>
        <fullName evidence="2">Uncharacterized protein</fullName>
    </submittedName>
</protein>
<keyword evidence="1" id="KW-1133">Transmembrane helix</keyword>
<proteinExistence type="predicted"/>
<dbReference type="OrthoDB" id="2382012at2"/>
<dbReference type="EMBL" id="QUBQ01000001">
    <property type="protein sequence ID" value="REK75834.1"/>
    <property type="molecule type" value="Genomic_DNA"/>
</dbReference>
<feature type="transmembrane region" description="Helical" evidence="1">
    <location>
        <begin position="66"/>
        <end position="84"/>
    </location>
</feature>
<gene>
    <name evidence="2" type="ORF">DX130_01800</name>
</gene>
<sequence length="95" mass="10336">MIMIITIALALTSLAALAMMLKYERVRRGLDGLACLVTFVFFVAVSGAVMGTLLDDTVFMTEVHRVLLNPAFLISGAYLGPYGVSRLALLAWRGR</sequence>
<reference evidence="2 3" key="1">
    <citation type="submission" date="2018-08" db="EMBL/GenBank/DDBJ databases">
        <title>Paenibacillus sp. M4BSY-1, whole genome shotgun sequence.</title>
        <authorList>
            <person name="Tuo L."/>
        </authorList>
    </citation>
    <scope>NUCLEOTIDE SEQUENCE [LARGE SCALE GENOMIC DNA]</scope>
    <source>
        <strain evidence="2 3">M4BSY-1</strain>
    </source>
</reference>
<comment type="caution">
    <text evidence="2">The sequence shown here is derived from an EMBL/GenBank/DDBJ whole genome shotgun (WGS) entry which is preliminary data.</text>
</comment>
<evidence type="ECO:0000256" key="1">
    <source>
        <dbReference type="SAM" id="Phobius"/>
    </source>
</evidence>
<name>A0A371PI76_9BACL</name>
<keyword evidence="1" id="KW-0812">Transmembrane</keyword>
<keyword evidence="3" id="KW-1185">Reference proteome</keyword>
<dbReference type="Proteomes" id="UP000261905">
    <property type="component" value="Unassembled WGS sequence"/>
</dbReference>
<dbReference type="AlphaFoldDB" id="A0A371PI76"/>
<evidence type="ECO:0000313" key="3">
    <source>
        <dbReference type="Proteomes" id="UP000261905"/>
    </source>
</evidence>
<keyword evidence="1" id="KW-0472">Membrane</keyword>
<dbReference type="RefSeq" id="WP_116042352.1">
    <property type="nucleotide sequence ID" value="NZ_QUBQ01000001.1"/>
</dbReference>
<evidence type="ECO:0000313" key="2">
    <source>
        <dbReference type="EMBL" id="REK75834.1"/>
    </source>
</evidence>
<feature type="transmembrane region" description="Helical" evidence="1">
    <location>
        <begin position="30"/>
        <end position="54"/>
    </location>
</feature>
<organism evidence="2 3">
    <name type="scientific">Paenibacillus paeoniae</name>
    <dbReference type="NCBI Taxonomy" id="2292705"/>
    <lineage>
        <taxon>Bacteria</taxon>
        <taxon>Bacillati</taxon>
        <taxon>Bacillota</taxon>
        <taxon>Bacilli</taxon>
        <taxon>Bacillales</taxon>
        <taxon>Paenibacillaceae</taxon>
        <taxon>Paenibacillus</taxon>
    </lineage>
</organism>